<gene>
    <name evidence="1" type="ORF">BN9_112210</name>
</gene>
<accession>A0A024GST3</accession>
<dbReference type="AlphaFoldDB" id="A0A024GST3"/>
<dbReference type="InParanoid" id="A0A024GST3"/>
<evidence type="ECO:0000313" key="2">
    <source>
        <dbReference type="Proteomes" id="UP000053237"/>
    </source>
</evidence>
<protein>
    <submittedName>
        <fullName evidence="1">Uncharacterized protein</fullName>
    </submittedName>
</protein>
<evidence type="ECO:0000313" key="1">
    <source>
        <dbReference type="EMBL" id="CCI49791.1"/>
    </source>
</evidence>
<sequence>MELYNKAYSATDCIDPANGNSCGFISSKPDIDFRLMMSQLNTNYVFKQDFSVKKTLKVKPYQTAILEQFLEVSTMSCAFVSTPQTKRLSFFTCIVESLAGNNGMLLLSSVSMSKIIILYDANVVSAACLMSCQSIKTGVLAKVTLMDLSQCNDYRSHQKSDPNVYPELSMFKNMLPGINSCLFILNTQQGNKVKECDSCLQTRFHKVSNIMMVIHEAGSYLWRIINDENTWSVIDQVLRRCIRKGPCNSMMLLPAMVCSEHEKYSRERMADGVRIKQKDMIPFDHLTVGLWPPVRIASNARGNFDDRGVFMVAFEAANSRRCVSCIVNQQEVFFVYAPTNSRFGYLWMTQTDPRILGMCRSEQSCIRLFFHKEGKQLDIRKGMRPWTALELESLF</sequence>
<dbReference type="EMBL" id="CAIX01000343">
    <property type="protein sequence ID" value="CCI49791.1"/>
    <property type="molecule type" value="Genomic_DNA"/>
</dbReference>
<reference evidence="1 2" key="1">
    <citation type="submission" date="2012-05" db="EMBL/GenBank/DDBJ databases">
        <title>Recombination and specialization in a pathogen metapopulation.</title>
        <authorList>
            <person name="Gardiner A."/>
            <person name="Kemen E."/>
            <person name="Schultz-Larsen T."/>
            <person name="MacLean D."/>
            <person name="Van Oosterhout C."/>
            <person name="Jones J.D.G."/>
        </authorList>
    </citation>
    <scope>NUCLEOTIDE SEQUENCE [LARGE SCALE GENOMIC DNA]</scope>
    <source>
        <strain evidence="1 2">Ac Nc2</strain>
    </source>
</reference>
<comment type="caution">
    <text evidence="1">The sequence shown here is derived from an EMBL/GenBank/DDBJ whole genome shotgun (WGS) entry which is preliminary data.</text>
</comment>
<organism evidence="1 2">
    <name type="scientific">Albugo candida</name>
    <dbReference type="NCBI Taxonomy" id="65357"/>
    <lineage>
        <taxon>Eukaryota</taxon>
        <taxon>Sar</taxon>
        <taxon>Stramenopiles</taxon>
        <taxon>Oomycota</taxon>
        <taxon>Peronosporomycetes</taxon>
        <taxon>Albuginales</taxon>
        <taxon>Albuginaceae</taxon>
        <taxon>Albugo</taxon>
    </lineage>
</organism>
<name>A0A024GST3_9STRA</name>
<keyword evidence="2" id="KW-1185">Reference proteome</keyword>
<proteinExistence type="predicted"/>
<dbReference type="Proteomes" id="UP000053237">
    <property type="component" value="Unassembled WGS sequence"/>
</dbReference>